<dbReference type="Pfam" id="PF08770">
    <property type="entry name" value="SoxZ"/>
    <property type="match status" value="1"/>
</dbReference>
<dbReference type="InterPro" id="IPR014880">
    <property type="entry name" value="SoxZ_dom"/>
</dbReference>
<evidence type="ECO:0000313" key="3">
    <source>
        <dbReference type="Proteomes" id="UP000199397"/>
    </source>
</evidence>
<dbReference type="RefSeq" id="WP_175517819.1">
    <property type="nucleotide sequence ID" value="NZ_FNQP01000003.1"/>
</dbReference>
<dbReference type="EMBL" id="FNQP01000003">
    <property type="protein sequence ID" value="SDZ96482.1"/>
    <property type="molecule type" value="Genomic_DNA"/>
</dbReference>
<dbReference type="InterPro" id="IPR014756">
    <property type="entry name" value="Ig_E-set"/>
</dbReference>
<proteinExistence type="predicted"/>
<dbReference type="SUPFAM" id="SSF81296">
    <property type="entry name" value="E set domains"/>
    <property type="match status" value="1"/>
</dbReference>
<name>A0A1H3XCZ6_9GAMM</name>
<dbReference type="STRING" id="525918.SAMN05660964_00637"/>
<dbReference type="InterPro" id="IPR030995">
    <property type="entry name" value="SoxZ"/>
</dbReference>
<dbReference type="Gene3D" id="2.60.40.10">
    <property type="entry name" value="Immunoglobulins"/>
    <property type="match status" value="1"/>
</dbReference>
<sequence>MSSIKLKAAAKGDVVEVKALMTHPMETGQRKDKKTGELVPAHFIQDIVVTAGDKTILTAKWGGSVSKNPYLAFNYAGKAGDKVKLAWTDNKGEKDSAEADVA</sequence>
<dbReference type="Proteomes" id="UP000199397">
    <property type="component" value="Unassembled WGS sequence"/>
</dbReference>
<dbReference type="InterPro" id="IPR013783">
    <property type="entry name" value="Ig-like_fold"/>
</dbReference>
<gene>
    <name evidence="2" type="ORF">SAMN05660964_00637</name>
</gene>
<organism evidence="2 3">
    <name type="scientific">Thiothrix caldifontis</name>
    <dbReference type="NCBI Taxonomy" id="525918"/>
    <lineage>
        <taxon>Bacteria</taxon>
        <taxon>Pseudomonadati</taxon>
        <taxon>Pseudomonadota</taxon>
        <taxon>Gammaproteobacteria</taxon>
        <taxon>Thiotrichales</taxon>
        <taxon>Thiotrichaceae</taxon>
        <taxon>Thiothrix</taxon>
    </lineage>
</organism>
<keyword evidence="3" id="KW-1185">Reference proteome</keyword>
<feature type="domain" description="Sulphur oxidation protein SoxZ" evidence="1">
    <location>
        <begin position="5"/>
        <end position="99"/>
    </location>
</feature>
<accession>A0A1H3XCZ6</accession>
<protein>
    <submittedName>
        <fullName evidence="2">Sulfur-oxidizing protein SoxZ</fullName>
    </submittedName>
</protein>
<reference evidence="2 3" key="1">
    <citation type="submission" date="2016-10" db="EMBL/GenBank/DDBJ databases">
        <authorList>
            <person name="de Groot N.N."/>
        </authorList>
    </citation>
    <scope>NUCLEOTIDE SEQUENCE [LARGE SCALE GENOMIC DNA]</scope>
    <source>
        <strain evidence="2 3">DSM 21228</strain>
    </source>
</reference>
<dbReference type="AlphaFoldDB" id="A0A1H3XCZ6"/>
<dbReference type="NCBIfam" id="TIGR04490">
    <property type="entry name" value="SoxZ_true"/>
    <property type="match status" value="1"/>
</dbReference>
<evidence type="ECO:0000259" key="1">
    <source>
        <dbReference type="Pfam" id="PF08770"/>
    </source>
</evidence>
<evidence type="ECO:0000313" key="2">
    <source>
        <dbReference type="EMBL" id="SDZ96482.1"/>
    </source>
</evidence>